<dbReference type="Proteomes" id="UP001140091">
    <property type="component" value="Unassembled WGS sequence"/>
</dbReference>
<dbReference type="AlphaFoldDB" id="A0A9W8J7T4"/>
<keyword evidence="1" id="KW-0472">Membrane</keyword>
<feature type="non-terminal residue" evidence="2">
    <location>
        <position position="56"/>
    </location>
</feature>
<keyword evidence="1" id="KW-0812">Transmembrane</keyword>
<feature type="transmembrane region" description="Helical" evidence="1">
    <location>
        <begin position="38"/>
        <end position="55"/>
    </location>
</feature>
<protein>
    <submittedName>
        <fullName evidence="2">Uncharacterized protein</fullName>
    </submittedName>
</protein>
<reference evidence="2" key="1">
    <citation type="submission" date="2022-06" db="EMBL/GenBank/DDBJ databases">
        <title>Genome Sequence of Candolleomyces eurysporus.</title>
        <authorList>
            <person name="Buettner E."/>
        </authorList>
    </citation>
    <scope>NUCLEOTIDE SEQUENCE</scope>
    <source>
        <strain evidence="2">VTCC 930004</strain>
    </source>
</reference>
<keyword evidence="1" id="KW-1133">Transmembrane helix</keyword>
<name>A0A9W8J7T4_9AGAR</name>
<organism evidence="2 3">
    <name type="scientific">Candolleomyces eurysporus</name>
    <dbReference type="NCBI Taxonomy" id="2828524"/>
    <lineage>
        <taxon>Eukaryota</taxon>
        <taxon>Fungi</taxon>
        <taxon>Dikarya</taxon>
        <taxon>Basidiomycota</taxon>
        <taxon>Agaricomycotina</taxon>
        <taxon>Agaricomycetes</taxon>
        <taxon>Agaricomycetidae</taxon>
        <taxon>Agaricales</taxon>
        <taxon>Agaricineae</taxon>
        <taxon>Psathyrellaceae</taxon>
        <taxon>Candolleomyces</taxon>
    </lineage>
</organism>
<evidence type="ECO:0000313" key="2">
    <source>
        <dbReference type="EMBL" id="KAJ2929760.1"/>
    </source>
</evidence>
<dbReference type="EMBL" id="JANBPK010000859">
    <property type="protein sequence ID" value="KAJ2929760.1"/>
    <property type="molecule type" value="Genomic_DNA"/>
</dbReference>
<evidence type="ECO:0000256" key="1">
    <source>
        <dbReference type="SAM" id="Phobius"/>
    </source>
</evidence>
<comment type="caution">
    <text evidence="2">The sequence shown here is derived from an EMBL/GenBank/DDBJ whole genome shotgun (WGS) entry which is preliminary data.</text>
</comment>
<proteinExistence type="predicted"/>
<evidence type="ECO:0000313" key="3">
    <source>
        <dbReference type="Proteomes" id="UP001140091"/>
    </source>
</evidence>
<accession>A0A9W8J7T4</accession>
<gene>
    <name evidence="2" type="ORF">H1R20_g7321</name>
</gene>
<keyword evidence="3" id="KW-1185">Reference proteome</keyword>
<sequence>MPMPIPACVSPYWLCSRHVTLHDAAGIAWRRDGLTNRMIGYAMIFSAAITCLAGIV</sequence>